<dbReference type="InterPro" id="IPR003256">
    <property type="entry name" value="Ribosomal_uL24"/>
</dbReference>
<feature type="region of interest" description="Disordered" evidence="4">
    <location>
        <begin position="214"/>
        <end position="236"/>
    </location>
</feature>
<evidence type="ECO:0000256" key="3">
    <source>
        <dbReference type="ARBA" id="ARBA00023274"/>
    </source>
</evidence>
<dbReference type="GO" id="GO:0006412">
    <property type="term" value="P:translation"/>
    <property type="evidence" value="ECO:0007669"/>
    <property type="project" value="InterPro"/>
</dbReference>
<dbReference type="GO" id="GO:0003723">
    <property type="term" value="F:RNA binding"/>
    <property type="evidence" value="ECO:0007669"/>
    <property type="project" value="InterPro"/>
</dbReference>
<evidence type="ECO:0000256" key="1">
    <source>
        <dbReference type="ARBA" id="ARBA00010618"/>
    </source>
</evidence>
<keyword evidence="3" id="KW-0687">Ribonucleoprotein</keyword>
<reference evidence="7" key="3">
    <citation type="submission" date="2025-04" db="UniProtKB">
        <authorList>
            <consortium name="RefSeq"/>
        </authorList>
    </citation>
    <scope>IDENTIFICATION</scope>
    <source>
        <strain evidence="7">CBS 781.70</strain>
    </source>
</reference>
<evidence type="ECO:0000256" key="2">
    <source>
        <dbReference type="ARBA" id="ARBA00022980"/>
    </source>
</evidence>
<protein>
    <recommendedName>
        <fullName evidence="8">KOW domain-containing protein</fullName>
    </recommendedName>
</protein>
<comment type="similarity">
    <text evidence="1">Belongs to the universal ribosomal protein uL24 family.</text>
</comment>
<evidence type="ECO:0000313" key="5">
    <source>
        <dbReference type="EMBL" id="KAF1814531.1"/>
    </source>
</evidence>
<dbReference type="GO" id="GO:1990904">
    <property type="term" value="C:ribonucleoprotein complex"/>
    <property type="evidence" value="ECO:0007669"/>
    <property type="project" value="UniProtKB-KW"/>
</dbReference>
<dbReference type="InterPro" id="IPR008991">
    <property type="entry name" value="Translation_prot_SH3-like_sf"/>
</dbReference>
<dbReference type="AlphaFoldDB" id="A0A6G1G9F2"/>
<keyword evidence="2" id="KW-0689">Ribosomal protein</keyword>
<organism evidence="5">
    <name type="scientific">Eremomyces bilateralis CBS 781.70</name>
    <dbReference type="NCBI Taxonomy" id="1392243"/>
    <lineage>
        <taxon>Eukaryota</taxon>
        <taxon>Fungi</taxon>
        <taxon>Dikarya</taxon>
        <taxon>Ascomycota</taxon>
        <taxon>Pezizomycotina</taxon>
        <taxon>Dothideomycetes</taxon>
        <taxon>Dothideomycetes incertae sedis</taxon>
        <taxon>Eremomycetales</taxon>
        <taxon>Eremomycetaceae</taxon>
        <taxon>Eremomyces</taxon>
    </lineage>
</organism>
<evidence type="ECO:0000313" key="6">
    <source>
        <dbReference type="Proteomes" id="UP000504638"/>
    </source>
</evidence>
<proteinExistence type="inferred from homology"/>
<gene>
    <name evidence="5 7" type="ORF">P152DRAFT_456801</name>
</gene>
<dbReference type="OrthoDB" id="359154at2759"/>
<dbReference type="Gene3D" id="2.30.30.30">
    <property type="match status" value="1"/>
</dbReference>
<dbReference type="SUPFAM" id="SSF50104">
    <property type="entry name" value="Translation proteins SH3-like domain"/>
    <property type="match status" value="1"/>
</dbReference>
<dbReference type="EMBL" id="ML975153">
    <property type="protein sequence ID" value="KAF1814531.1"/>
    <property type="molecule type" value="Genomic_DNA"/>
</dbReference>
<dbReference type="RefSeq" id="XP_033536162.1">
    <property type="nucleotide sequence ID" value="XM_033679088.1"/>
</dbReference>
<evidence type="ECO:0008006" key="8">
    <source>
        <dbReference type="Google" id="ProtNLM"/>
    </source>
</evidence>
<sequence>MDKVVARTKYVIRYAKRRNAQKAAKEDYVKLKERFNNSNELRVRLNEVLRAAKHAQREDWRLGPLAPRRDVGEGRTKYGYLDAFLAHGVPFSYHGGDRAIRGGDRVVVLAGRDKGKIGKATDVNHKNRTCKVAGLNQFQYYSPEWHQKATGLPNPVATAELPLRLDDVRLVCKHPETGRDVIVERLEERRVWREKHNKHQTRWFIPGCETPYRAEGMGAPKATPSRPTDRDTPDELADEETFQPQLKYMPMPASVIDELRGKYSKFRTRHDREWVEQKKRAAAEEQRKVDLAARSGLSPLQEYHLMMKQRKVAKDPPALSEEMWARIAQVMAAPKEKKATVVQSLIAAQDTSSVQDVQTQS</sequence>
<dbReference type="PANTHER" id="PTHR12903">
    <property type="entry name" value="MITOCHONDRIAL RIBOSOMAL PROTEIN L24"/>
    <property type="match status" value="1"/>
</dbReference>
<dbReference type="Pfam" id="PF22682">
    <property type="entry name" value="Ribosomal_uL24m-like"/>
    <property type="match status" value="1"/>
</dbReference>
<dbReference type="GO" id="GO:0005840">
    <property type="term" value="C:ribosome"/>
    <property type="evidence" value="ECO:0007669"/>
    <property type="project" value="UniProtKB-KW"/>
</dbReference>
<keyword evidence="6" id="KW-1185">Reference proteome</keyword>
<dbReference type="GO" id="GO:0003735">
    <property type="term" value="F:structural constituent of ribosome"/>
    <property type="evidence" value="ECO:0007669"/>
    <property type="project" value="InterPro"/>
</dbReference>
<reference evidence="5 7" key="1">
    <citation type="submission" date="2020-01" db="EMBL/GenBank/DDBJ databases">
        <authorList>
            <consortium name="DOE Joint Genome Institute"/>
            <person name="Haridas S."/>
            <person name="Albert R."/>
            <person name="Binder M."/>
            <person name="Bloem J."/>
            <person name="Labutti K."/>
            <person name="Salamov A."/>
            <person name="Andreopoulos B."/>
            <person name="Baker S.E."/>
            <person name="Barry K."/>
            <person name="Bills G."/>
            <person name="Bluhm B.H."/>
            <person name="Cannon C."/>
            <person name="Castanera R."/>
            <person name="Culley D.E."/>
            <person name="Daum C."/>
            <person name="Ezra D."/>
            <person name="Gonzalez J.B."/>
            <person name="Henrissat B."/>
            <person name="Kuo A."/>
            <person name="Liang C."/>
            <person name="Lipzen A."/>
            <person name="Lutzoni F."/>
            <person name="Magnuson J."/>
            <person name="Mondo S."/>
            <person name="Nolan M."/>
            <person name="Ohm R."/>
            <person name="Pangilinan J."/>
            <person name="Park H.-J."/>
            <person name="Ramirez L."/>
            <person name="Alfaro M."/>
            <person name="Sun H."/>
            <person name="Tritt A."/>
            <person name="Yoshinaga Y."/>
            <person name="Zwiers L.-H."/>
            <person name="Turgeon B.G."/>
            <person name="Goodwin S.B."/>
            <person name="Spatafora J.W."/>
            <person name="Crous P.W."/>
            <person name="Grigoriev I.V."/>
        </authorList>
    </citation>
    <scope>NUCLEOTIDE SEQUENCE</scope>
    <source>
        <strain evidence="5 7">CBS 781.70</strain>
    </source>
</reference>
<evidence type="ECO:0000313" key="7">
    <source>
        <dbReference type="RefSeq" id="XP_033536162.1"/>
    </source>
</evidence>
<dbReference type="CDD" id="cd06089">
    <property type="entry name" value="KOW_RPL26"/>
    <property type="match status" value="1"/>
</dbReference>
<dbReference type="InterPro" id="IPR041988">
    <property type="entry name" value="Ribosomal_uL24_KOW"/>
</dbReference>
<dbReference type="GeneID" id="54419658"/>
<reference evidence="7" key="2">
    <citation type="submission" date="2020-04" db="EMBL/GenBank/DDBJ databases">
        <authorList>
            <consortium name="NCBI Genome Project"/>
        </authorList>
    </citation>
    <scope>NUCLEOTIDE SEQUENCE</scope>
    <source>
        <strain evidence="7">CBS 781.70</strain>
    </source>
</reference>
<accession>A0A6G1G9F2</accession>
<dbReference type="InterPro" id="IPR014722">
    <property type="entry name" value="Rib_uL2_dom2"/>
</dbReference>
<dbReference type="Proteomes" id="UP000504638">
    <property type="component" value="Unplaced"/>
</dbReference>
<evidence type="ECO:0000256" key="4">
    <source>
        <dbReference type="SAM" id="MobiDB-lite"/>
    </source>
</evidence>
<name>A0A6G1G9F2_9PEZI</name>